<protein>
    <submittedName>
        <fullName evidence="2">Uncharacterized protein</fullName>
    </submittedName>
</protein>
<reference evidence="2 3" key="1">
    <citation type="submission" date="2016-03" db="EMBL/GenBank/DDBJ databases">
        <title>Genome sequencing of Psychrobacter alimentarius PAMC 27889.</title>
        <authorList>
            <person name="Lee J."/>
            <person name="Kim O.-S."/>
        </authorList>
    </citation>
    <scope>NUCLEOTIDE SEQUENCE [LARGE SCALE GENOMIC DNA]</scope>
    <source>
        <strain evidence="2 3">PAMC 27889</strain>
    </source>
</reference>
<gene>
    <name evidence="2" type="ORF">A3K91_1490</name>
</gene>
<name>A0ABN4N299_9GAMM</name>
<dbReference type="Proteomes" id="UP000076104">
    <property type="component" value="Chromosome"/>
</dbReference>
<evidence type="ECO:0000313" key="2">
    <source>
        <dbReference type="EMBL" id="AMT97093.1"/>
    </source>
</evidence>
<feature type="signal peptide" evidence="1">
    <location>
        <begin position="1"/>
        <end position="30"/>
    </location>
</feature>
<dbReference type="GeneID" id="43393432"/>
<proteinExistence type="predicted"/>
<dbReference type="RefSeq" id="WP_157769649.1">
    <property type="nucleotide sequence ID" value="NZ_CP014945.1"/>
</dbReference>
<evidence type="ECO:0000313" key="3">
    <source>
        <dbReference type="Proteomes" id="UP000076104"/>
    </source>
</evidence>
<evidence type="ECO:0000256" key="1">
    <source>
        <dbReference type="SAM" id="SignalP"/>
    </source>
</evidence>
<organism evidence="2 3">
    <name type="scientific">Psychrobacter alimentarius</name>
    <dbReference type="NCBI Taxonomy" id="261164"/>
    <lineage>
        <taxon>Bacteria</taxon>
        <taxon>Pseudomonadati</taxon>
        <taxon>Pseudomonadota</taxon>
        <taxon>Gammaproteobacteria</taxon>
        <taxon>Moraxellales</taxon>
        <taxon>Moraxellaceae</taxon>
        <taxon>Psychrobacter</taxon>
    </lineage>
</organism>
<keyword evidence="3" id="KW-1185">Reference proteome</keyword>
<keyword evidence="1" id="KW-0732">Signal</keyword>
<dbReference type="EMBL" id="CP014945">
    <property type="protein sequence ID" value="AMT97093.1"/>
    <property type="molecule type" value="Genomic_DNA"/>
</dbReference>
<accession>A0ABN4N299</accession>
<sequence>MTSLSTLCKKQSKKTAAISATLLFATFALSAVSGCTTTQEFKPTASVMVGAHKSL</sequence>
<feature type="chain" id="PRO_5047046421" evidence="1">
    <location>
        <begin position="31"/>
        <end position="55"/>
    </location>
</feature>